<dbReference type="AlphaFoldDB" id="A0A6P9CT62"/>
<sequence>MESIEKARNHHHRMEQMPKGETSQLIPGLNPEGSSKEDEDFLSELNPEEKECLEFLIQTINNLDKEISEDDEWSHEKMEGSLGTQVQCQHHVICSMQQQSTFEENAPVKNGPCPAVAKSKMIKSRSEESDEVTLRRWSDPYHPRAKLPAKSANSHPTHSKKFDTILKSGVNVQELRLRFLHHLDNSASAKQPANDTVRLLSDSQRSTRDEAMEKLGFLQRDKAFLNARQHIPCSERPDKEATAGSTHTLKKYP</sequence>
<evidence type="ECO:0000313" key="3">
    <source>
        <dbReference type="RefSeq" id="XP_034287553.1"/>
    </source>
</evidence>
<protein>
    <submittedName>
        <fullName evidence="3">Uncharacterized protein LOC117673935</fullName>
    </submittedName>
</protein>
<dbReference type="KEGG" id="pgut:117673935"/>
<feature type="region of interest" description="Disordered" evidence="1">
    <location>
        <begin position="141"/>
        <end position="160"/>
    </location>
</feature>
<accession>A0A6P9CT62</accession>
<dbReference type="Proteomes" id="UP001652622">
    <property type="component" value="Unplaced"/>
</dbReference>
<name>A0A6P9CT62_PANGU</name>
<feature type="region of interest" description="Disordered" evidence="1">
    <location>
        <begin position="1"/>
        <end position="43"/>
    </location>
</feature>
<dbReference type="OMA" id="YEFLGMV"/>
<evidence type="ECO:0000256" key="1">
    <source>
        <dbReference type="SAM" id="MobiDB-lite"/>
    </source>
</evidence>
<dbReference type="RefSeq" id="XP_034287553.1">
    <property type="nucleotide sequence ID" value="XM_034431662.2"/>
</dbReference>
<feature type="region of interest" description="Disordered" evidence="1">
    <location>
        <begin position="229"/>
        <end position="253"/>
    </location>
</feature>
<organism evidence="2 3">
    <name type="scientific">Pantherophis guttatus</name>
    <name type="common">Corn snake</name>
    <name type="synonym">Elaphe guttata</name>
    <dbReference type="NCBI Taxonomy" id="94885"/>
    <lineage>
        <taxon>Eukaryota</taxon>
        <taxon>Metazoa</taxon>
        <taxon>Chordata</taxon>
        <taxon>Craniata</taxon>
        <taxon>Vertebrata</taxon>
        <taxon>Euteleostomi</taxon>
        <taxon>Lepidosauria</taxon>
        <taxon>Squamata</taxon>
        <taxon>Bifurcata</taxon>
        <taxon>Unidentata</taxon>
        <taxon>Episquamata</taxon>
        <taxon>Toxicofera</taxon>
        <taxon>Serpentes</taxon>
        <taxon>Colubroidea</taxon>
        <taxon>Colubridae</taxon>
        <taxon>Colubrinae</taxon>
        <taxon>Pantherophis</taxon>
    </lineage>
</organism>
<keyword evidence="2" id="KW-1185">Reference proteome</keyword>
<dbReference type="InParanoid" id="A0A6P9CT62"/>
<evidence type="ECO:0000313" key="2">
    <source>
        <dbReference type="Proteomes" id="UP001652622"/>
    </source>
</evidence>
<dbReference type="GeneID" id="117673935"/>
<feature type="region of interest" description="Disordered" evidence="1">
    <location>
        <begin position="187"/>
        <end position="208"/>
    </location>
</feature>
<reference evidence="3" key="1">
    <citation type="submission" date="2025-08" db="UniProtKB">
        <authorList>
            <consortium name="RefSeq"/>
        </authorList>
    </citation>
    <scope>IDENTIFICATION</scope>
    <source>
        <tissue evidence="3">Blood</tissue>
    </source>
</reference>
<proteinExistence type="predicted"/>
<gene>
    <name evidence="3" type="primary">LOC117673935</name>
</gene>